<dbReference type="PROSITE" id="PS00086">
    <property type="entry name" value="CYTOCHROME_P450"/>
    <property type="match status" value="1"/>
</dbReference>
<accession>A0A171DBZ8</accession>
<reference evidence="9 10" key="1">
    <citation type="journal article" date="2016" name="Genome Announc.">
        <title>Draft Genome Sequence of Planomonospora sphaerica JCM9374, a Rare Actinomycete.</title>
        <authorList>
            <person name="Dohra H."/>
            <person name="Suzuki T."/>
            <person name="Inoue Y."/>
            <person name="Kodani S."/>
        </authorList>
    </citation>
    <scope>NUCLEOTIDE SEQUENCE [LARGE SCALE GENOMIC DNA]</scope>
    <source>
        <strain evidence="9 10">JCM 9374</strain>
    </source>
</reference>
<dbReference type="GO" id="GO:0005506">
    <property type="term" value="F:iron ion binding"/>
    <property type="evidence" value="ECO:0007669"/>
    <property type="project" value="InterPro"/>
</dbReference>
<evidence type="ECO:0000313" key="9">
    <source>
        <dbReference type="EMBL" id="GAT67948.1"/>
    </source>
</evidence>
<evidence type="ECO:0000256" key="2">
    <source>
        <dbReference type="ARBA" id="ARBA00022617"/>
    </source>
</evidence>
<evidence type="ECO:0000256" key="5">
    <source>
        <dbReference type="ARBA" id="ARBA00023004"/>
    </source>
</evidence>
<gene>
    <name evidence="9" type="ORF">PS9374_03608</name>
</gene>
<dbReference type="AlphaFoldDB" id="A0A171DBZ8"/>
<evidence type="ECO:0000256" key="4">
    <source>
        <dbReference type="ARBA" id="ARBA00023002"/>
    </source>
</evidence>
<proteinExistence type="inferred from homology"/>
<keyword evidence="6 7" id="KW-0503">Monooxygenase</keyword>
<dbReference type="Proteomes" id="UP000077701">
    <property type="component" value="Unassembled WGS sequence"/>
</dbReference>
<dbReference type="PANTHER" id="PTHR46696">
    <property type="entry name" value="P450, PUTATIVE (EUROFUNG)-RELATED"/>
    <property type="match status" value="1"/>
</dbReference>
<dbReference type="OrthoDB" id="4133219at2"/>
<dbReference type="InterPro" id="IPR002397">
    <property type="entry name" value="Cyt_P450_B"/>
</dbReference>
<dbReference type="Pfam" id="PF00067">
    <property type="entry name" value="p450"/>
    <property type="match status" value="2"/>
</dbReference>
<dbReference type="EMBL" id="BDCX01000008">
    <property type="protein sequence ID" value="GAT67948.1"/>
    <property type="molecule type" value="Genomic_DNA"/>
</dbReference>
<dbReference type="PRINTS" id="PR00385">
    <property type="entry name" value="P450"/>
</dbReference>
<dbReference type="PRINTS" id="PR00359">
    <property type="entry name" value="BP450"/>
</dbReference>
<keyword evidence="3 7" id="KW-0479">Metal-binding</keyword>
<dbReference type="InterPro" id="IPR017972">
    <property type="entry name" value="Cyt_P450_CS"/>
</dbReference>
<evidence type="ECO:0000256" key="8">
    <source>
        <dbReference type="SAM" id="MobiDB-lite"/>
    </source>
</evidence>
<keyword evidence="2 7" id="KW-0349">Heme</keyword>
<evidence type="ECO:0000313" key="10">
    <source>
        <dbReference type="Proteomes" id="UP000077701"/>
    </source>
</evidence>
<comment type="caution">
    <text evidence="9">The sequence shown here is derived from an EMBL/GenBank/DDBJ whole genome shotgun (WGS) entry which is preliminary data.</text>
</comment>
<dbReference type="GO" id="GO:0020037">
    <property type="term" value="F:heme binding"/>
    <property type="evidence" value="ECO:0007669"/>
    <property type="project" value="InterPro"/>
</dbReference>
<sequence>MSDAAQFPFAPGPHQGPPAEYGRRHREEPLGPVEMPSGDRALLAVRYDDVATVLSDPRFSRELDYPGAPRFLPGFDIADAPGSIISMDPPRHTRLRRLLSGTFTPRQIAAWRPRVRTVAHRLVDGMLEQDGPVDFVSGFAFPLPVQVICDVMGVEDLDVERVREWSDAALSTSALTPDEQIAAMIEFGAYIAELIAAHRLAPGDGLLTALIEAHDEGDKLDEEELIRITLGLFLAGHETTASVLSRALLRLLGPGGEYARLVDSPELVAPAVEELLRMEEPGDVGLLRVATEDVELSCGRVRRGEAVMAPPCAANHDPAVFPEPDRFVIGRDGPGHLAFGRGAHYCLGANLARLELVEALAVLTERLPGLALAEPADAVPWTTGHIVRRPERLPVIPKR</sequence>
<dbReference type="STRING" id="161355.PS9374_03608"/>
<reference evidence="10" key="2">
    <citation type="submission" date="2016-04" db="EMBL/GenBank/DDBJ databases">
        <title>Planomonospora sphaerica JCM9374 whole genome shotgun sequence.</title>
        <authorList>
            <person name="Suzuki T."/>
            <person name="Dohra H."/>
            <person name="Kodani S."/>
        </authorList>
    </citation>
    <scope>NUCLEOTIDE SEQUENCE [LARGE SCALE GENOMIC DNA]</scope>
    <source>
        <strain evidence="10">JCM 9374</strain>
    </source>
</reference>
<dbReference type="PANTHER" id="PTHR46696:SF1">
    <property type="entry name" value="CYTOCHROME P450 YJIB-RELATED"/>
    <property type="match status" value="1"/>
</dbReference>
<dbReference type="CDD" id="cd11031">
    <property type="entry name" value="Cyp158A-like"/>
    <property type="match status" value="1"/>
</dbReference>
<feature type="region of interest" description="Disordered" evidence="8">
    <location>
        <begin position="1"/>
        <end position="35"/>
    </location>
</feature>
<dbReference type="SUPFAM" id="SSF48264">
    <property type="entry name" value="Cytochrome P450"/>
    <property type="match status" value="1"/>
</dbReference>
<keyword evidence="5 7" id="KW-0408">Iron</keyword>
<dbReference type="Gene3D" id="1.10.630.10">
    <property type="entry name" value="Cytochrome P450"/>
    <property type="match status" value="1"/>
</dbReference>
<evidence type="ECO:0000256" key="6">
    <source>
        <dbReference type="ARBA" id="ARBA00023033"/>
    </source>
</evidence>
<protein>
    <submittedName>
        <fullName evidence="9">Cytochrome P450</fullName>
    </submittedName>
</protein>
<dbReference type="RefSeq" id="WP_068898041.1">
    <property type="nucleotide sequence ID" value="NZ_BDCX01000008.1"/>
</dbReference>
<keyword evidence="10" id="KW-1185">Reference proteome</keyword>
<evidence type="ECO:0000256" key="7">
    <source>
        <dbReference type="RuleBase" id="RU000461"/>
    </source>
</evidence>
<name>A0A171DBZ8_9ACTN</name>
<dbReference type="GO" id="GO:0016705">
    <property type="term" value="F:oxidoreductase activity, acting on paired donors, with incorporation or reduction of molecular oxygen"/>
    <property type="evidence" value="ECO:0007669"/>
    <property type="project" value="InterPro"/>
</dbReference>
<evidence type="ECO:0000256" key="3">
    <source>
        <dbReference type="ARBA" id="ARBA00022723"/>
    </source>
</evidence>
<dbReference type="InterPro" id="IPR001128">
    <property type="entry name" value="Cyt_P450"/>
</dbReference>
<comment type="similarity">
    <text evidence="1 7">Belongs to the cytochrome P450 family.</text>
</comment>
<keyword evidence="4 7" id="KW-0560">Oxidoreductase</keyword>
<evidence type="ECO:0000256" key="1">
    <source>
        <dbReference type="ARBA" id="ARBA00010617"/>
    </source>
</evidence>
<dbReference type="FunFam" id="1.10.630.10:FF:000018">
    <property type="entry name" value="Cytochrome P450 monooxygenase"/>
    <property type="match status" value="1"/>
</dbReference>
<dbReference type="GO" id="GO:0004497">
    <property type="term" value="F:monooxygenase activity"/>
    <property type="evidence" value="ECO:0007669"/>
    <property type="project" value="UniProtKB-KW"/>
</dbReference>
<dbReference type="InterPro" id="IPR036396">
    <property type="entry name" value="Cyt_P450_sf"/>
</dbReference>
<organism evidence="9 10">
    <name type="scientific">Planomonospora sphaerica</name>
    <dbReference type="NCBI Taxonomy" id="161355"/>
    <lineage>
        <taxon>Bacteria</taxon>
        <taxon>Bacillati</taxon>
        <taxon>Actinomycetota</taxon>
        <taxon>Actinomycetes</taxon>
        <taxon>Streptosporangiales</taxon>
        <taxon>Streptosporangiaceae</taxon>
        <taxon>Planomonospora</taxon>
    </lineage>
</organism>